<name>A0A0P1GHA7_9RHOB</name>
<dbReference type="SUPFAM" id="SSF53901">
    <property type="entry name" value="Thiolase-like"/>
    <property type="match status" value="2"/>
</dbReference>
<dbReference type="Gene3D" id="3.10.129.10">
    <property type="entry name" value="Hotdog Thioesterase"/>
    <property type="match status" value="1"/>
</dbReference>
<sequence>MSLRNRAVIVGVGESDIGRLTHMTGLGLNAQAARRAIADAGLKHTQIDGLLTAYSFTEPYFMLGSVLAEYLGIVPTYGGSIITGGASPTTMLSHAAQAVETGMAEVVLVCAGENRATGMSRDEAVGALIAVGHPYFEAPYGVGIPSLYGLVANAYMAKYGTTRAQMAAVAANTRGNALKHPNAHMKTPLTVQEVLDSKPISDPLNMYDCCLISDAGGAFVVTTPERAKDLPGKPIYLAGIGEAHTHEHLTSAPSLTEFGAELSGRKAYDMAGLGPSDIDVAMLYDCFSIVPIIEMEELGLAERGAGGAFFAEGHAAIGGKLPINTHGGMLSHAHAGAVGGLMGIIEAVRQLRNEAGDRQTANATTALVHGEGGILSSHCTATDIVNFCCLSGDFNGVHADHEYCKSTPFGEPIAHAPLVYAIMGGLTYASGINDGTLLAVLGIDGWRMHGPVKHGDTLFMRQTVEETREPSKPNRGIVAFKREFVNQRGEAVQSMKATFMYKRKAAA</sequence>
<dbReference type="SUPFAM" id="SSF54637">
    <property type="entry name" value="Thioesterase/thiol ester dehydrase-isomerase"/>
    <property type="match status" value="1"/>
</dbReference>
<dbReference type="InterPro" id="IPR055140">
    <property type="entry name" value="Thiolase_C_2"/>
</dbReference>
<dbReference type="InterPro" id="IPR029069">
    <property type="entry name" value="HotDog_dom_sf"/>
</dbReference>
<dbReference type="Proteomes" id="UP000054935">
    <property type="component" value="Unassembled WGS sequence"/>
</dbReference>
<proteinExistence type="predicted"/>
<dbReference type="STRING" id="441103.TRN7648_03420"/>
<dbReference type="Gene3D" id="3.40.47.10">
    <property type="match status" value="1"/>
</dbReference>
<dbReference type="GO" id="GO:0016746">
    <property type="term" value="F:acyltransferase activity"/>
    <property type="evidence" value="ECO:0007669"/>
    <property type="project" value="InterPro"/>
</dbReference>
<gene>
    <name evidence="2" type="primary">paaZ_2</name>
    <name evidence="2" type="ORF">TRN7648_03420</name>
</gene>
<dbReference type="InterPro" id="IPR016039">
    <property type="entry name" value="Thiolase-like"/>
</dbReference>
<dbReference type="RefSeq" id="WP_083499916.1">
    <property type="nucleotide sequence ID" value="NZ_CYSE01000007.1"/>
</dbReference>
<feature type="domain" description="Thiolase C-terminal" evidence="1">
    <location>
        <begin position="241"/>
        <end position="381"/>
    </location>
</feature>
<evidence type="ECO:0000259" key="1">
    <source>
        <dbReference type="Pfam" id="PF22691"/>
    </source>
</evidence>
<accession>A0A0P1GHA7</accession>
<dbReference type="OrthoDB" id="9790314at2"/>
<dbReference type="CDD" id="cd00829">
    <property type="entry name" value="SCP-x_thiolase"/>
    <property type="match status" value="1"/>
</dbReference>
<organism evidence="2 3">
    <name type="scientific">Tropicibacter naphthalenivorans</name>
    <dbReference type="NCBI Taxonomy" id="441103"/>
    <lineage>
        <taxon>Bacteria</taxon>
        <taxon>Pseudomonadati</taxon>
        <taxon>Pseudomonadota</taxon>
        <taxon>Alphaproteobacteria</taxon>
        <taxon>Rhodobacterales</taxon>
        <taxon>Roseobacteraceae</taxon>
        <taxon>Tropicibacter</taxon>
    </lineage>
</organism>
<dbReference type="PANTHER" id="PTHR42870:SF1">
    <property type="entry name" value="NON-SPECIFIC LIPID-TRANSFER PROTEIN-LIKE 2"/>
    <property type="match status" value="1"/>
</dbReference>
<keyword evidence="3" id="KW-1185">Reference proteome</keyword>
<protein>
    <submittedName>
        <fullName evidence="2">Bifunctional protein PaaZ</fullName>
    </submittedName>
</protein>
<dbReference type="PANTHER" id="PTHR42870">
    <property type="entry name" value="ACETYL-COA C-ACETYLTRANSFERASE"/>
    <property type="match status" value="1"/>
</dbReference>
<dbReference type="Pfam" id="PF22691">
    <property type="entry name" value="Thiolase_C_1"/>
    <property type="match status" value="1"/>
</dbReference>
<reference evidence="2 3" key="1">
    <citation type="submission" date="2015-09" db="EMBL/GenBank/DDBJ databases">
        <authorList>
            <consortium name="Swine Surveillance"/>
        </authorList>
    </citation>
    <scope>NUCLEOTIDE SEQUENCE [LARGE SCALE GENOMIC DNA]</scope>
    <source>
        <strain evidence="2 3">CECT 7648</strain>
    </source>
</reference>
<dbReference type="EMBL" id="CYSE01000007">
    <property type="protein sequence ID" value="CUH81320.1"/>
    <property type="molecule type" value="Genomic_DNA"/>
</dbReference>
<dbReference type="AlphaFoldDB" id="A0A0P1GHA7"/>
<evidence type="ECO:0000313" key="2">
    <source>
        <dbReference type="EMBL" id="CUH81320.1"/>
    </source>
</evidence>
<evidence type="ECO:0000313" key="3">
    <source>
        <dbReference type="Proteomes" id="UP000054935"/>
    </source>
</evidence>